<accession>A0A6A4GDH2</accession>
<dbReference type="EMBL" id="ML770393">
    <property type="protein sequence ID" value="KAE9383599.1"/>
    <property type="molecule type" value="Genomic_DNA"/>
</dbReference>
<dbReference type="AlphaFoldDB" id="A0A6A4GDH2"/>
<sequence>MKEIGAEWAPLPLLSQHTRNARVFHVSFRTQCENSFWWWIGESNIFGLGIQNFMDIDTFVCGSHCEGTTFTNPYNANAMHVPTEVVENMENTTTRYLMGTLCLSGALSGRVRVVRLLVDGKLKHECVVDQTGPVGGDKERLGTLWVGY</sequence>
<name>A0A6A4GDH2_9AGAR</name>
<dbReference type="Proteomes" id="UP000799118">
    <property type="component" value="Unassembled WGS sequence"/>
</dbReference>
<gene>
    <name evidence="1" type="ORF">BT96DRAFT_951191</name>
</gene>
<protein>
    <submittedName>
        <fullName evidence="1">Uncharacterized protein</fullName>
    </submittedName>
</protein>
<organism evidence="1 2">
    <name type="scientific">Gymnopus androsaceus JB14</name>
    <dbReference type="NCBI Taxonomy" id="1447944"/>
    <lineage>
        <taxon>Eukaryota</taxon>
        <taxon>Fungi</taxon>
        <taxon>Dikarya</taxon>
        <taxon>Basidiomycota</taxon>
        <taxon>Agaricomycotina</taxon>
        <taxon>Agaricomycetes</taxon>
        <taxon>Agaricomycetidae</taxon>
        <taxon>Agaricales</taxon>
        <taxon>Marasmiineae</taxon>
        <taxon>Omphalotaceae</taxon>
        <taxon>Gymnopus</taxon>
    </lineage>
</organism>
<keyword evidence="2" id="KW-1185">Reference proteome</keyword>
<reference evidence="1" key="1">
    <citation type="journal article" date="2019" name="Environ. Microbiol.">
        <title>Fungal ecological strategies reflected in gene transcription - a case study of two litter decomposers.</title>
        <authorList>
            <person name="Barbi F."/>
            <person name="Kohler A."/>
            <person name="Barry K."/>
            <person name="Baskaran P."/>
            <person name="Daum C."/>
            <person name="Fauchery L."/>
            <person name="Ihrmark K."/>
            <person name="Kuo A."/>
            <person name="LaButti K."/>
            <person name="Lipzen A."/>
            <person name="Morin E."/>
            <person name="Grigoriev I.V."/>
            <person name="Henrissat B."/>
            <person name="Lindahl B."/>
            <person name="Martin F."/>
        </authorList>
    </citation>
    <scope>NUCLEOTIDE SEQUENCE</scope>
    <source>
        <strain evidence="1">JB14</strain>
    </source>
</reference>
<evidence type="ECO:0000313" key="1">
    <source>
        <dbReference type="EMBL" id="KAE9383599.1"/>
    </source>
</evidence>
<proteinExistence type="predicted"/>
<evidence type="ECO:0000313" key="2">
    <source>
        <dbReference type="Proteomes" id="UP000799118"/>
    </source>
</evidence>